<dbReference type="EMBL" id="JACHJP010000011">
    <property type="protein sequence ID" value="MBB4919892.1"/>
    <property type="molecule type" value="Genomic_DNA"/>
</dbReference>
<dbReference type="Pfam" id="PF00550">
    <property type="entry name" value="PP-binding"/>
    <property type="match status" value="1"/>
</dbReference>
<proteinExistence type="predicted"/>
<reference evidence="2 3" key="1">
    <citation type="submission" date="2020-08" db="EMBL/GenBank/DDBJ databases">
        <title>Genomic Encyclopedia of Type Strains, Phase III (KMG-III): the genomes of soil and plant-associated and newly described type strains.</title>
        <authorList>
            <person name="Whitman W."/>
        </authorList>
    </citation>
    <scope>NUCLEOTIDE SEQUENCE [LARGE SCALE GENOMIC DNA]</scope>
    <source>
        <strain evidence="2 3">CECT 8840</strain>
    </source>
</reference>
<accession>A0A7W7QUB9</accession>
<feature type="domain" description="Carrier" evidence="1">
    <location>
        <begin position="1"/>
        <end position="79"/>
    </location>
</feature>
<keyword evidence="3" id="KW-1185">Reference proteome</keyword>
<protein>
    <submittedName>
        <fullName evidence="2">Acyl carrier protein</fullName>
    </submittedName>
</protein>
<evidence type="ECO:0000313" key="2">
    <source>
        <dbReference type="EMBL" id="MBB4919892.1"/>
    </source>
</evidence>
<gene>
    <name evidence="2" type="ORF">FHS44_007036</name>
</gene>
<organism evidence="2 3">
    <name type="scientific">Streptosporangium saharense</name>
    <dbReference type="NCBI Taxonomy" id="1706840"/>
    <lineage>
        <taxon>Bacteria</taxon>
        <taxon>Bacillati</taxon>
        <taxon>Actinomycetota</taxon>
        <taxon>Actinomycetes</taxon>
        <taxon>Streptosporangiales</taxon>
        <taxon>Streptosporangiaceae</taxon>
        <taxon>Streptosporangium</taxon>
    </lineage>
</organism>
<dbReference type="Proteomes" id="UP000552644">
    <property type="component" value="Unassembled WGS sequence"/>
</dbReference>
<name>A0A7W7QUB9_9ACTN</name>
<dbReference type="Gene3D" id="1.10.1200.10">
    <property type="entry name" value="ACP-like"/>
    <property type="match status" value="1"/>
</dbReference>
<dbReference type="SUPFAM" id="SSF47336">
    <property type="entry name" value="ACP-like"/>
    <property type="match status" value="1"/>
</dbReference>
<dbReference type="InterPro" id="IPR036736">
    <property type="entry name" value="ACP-like_sf"/>
</dbReference>
<comment type="caution">
    <text evidence="2">The sequence shown here is derived from an EMBL/GenBank/DDBJ whole genome shotgun (WGS) entry which is preliminary data.</text>
</comment>
<dbReference type="AlphaFoldDB" id="A0A7W7QUB9"/>
<dbReference type="RefSeq" id="WP_184722932.1">
    <property type="nucleotide sequence ID" value="NZ_JACHJP010000011.1"/>
</dbReference>
<sequence length="84" mass="9251">MNRAEISELMIQKVSEVLGVDQTEIGEQTDLGAEYAVDSLELMEIGARLERALGVRMRIEDLLDMRNVGHAVDLVAARISARPA</sequence>
<evidence type="ECO:0000259" key="1">
    <source>
        <dbReference type="PROSITE" id="PS50075"/>
    </source>
</evidence>
<dbReference type="InterPro" id="IPR009081">
    <property type="entry name" value="PP-bd_ACP"/>
</dbReference>
<evidence type="ECO:0000313" key="3">
    <source>
        <dbReference type="Proteomes" id="UP000552644"/>
    </source>
</evidence>
<dbReference type="PROSITE" id="PS50075">
    <property type="entry name" value="CARRIER"/>
    <property type="match status" value="1"/>
</dbReference>